<gene>
    <name evidence="5" type="ORF">SAMN04488542_10627</name>
</gene>
<dbReference type="GO" id="GO:0005524">
    <property type="term" value="F:ATP binding"/>
    <property type="evidence" value="ECO:0007669"/>
    <property type="project" value="UniProtKB-KW"/>
</dbReference>
<dbReference type="InterPro" id="IPR003593">
    <property type="entry name" value="AAA+_ATPase"/>
</dbReference>
<evidence type="ECO:0000256" key="2">
    <source>
        <dbReference type="ARBA" id="ARBA00022741"/>
    </source>
</evidence>
<dbReference type="STRING" id="670482.SAMN04488542_10627"/>
<dbReference type="PROSITE" id="PS00211">
    <property type="entry name" value="ABC_TRANSPORTER_1"/>
    <property type="match status" value="1"/>
</dbReference>
<dbReference type="Proteomes" id="UP000198972">
    <property type="component" value="Unassembled WGS sequence"/>
</dbReference>
<dbReference type="InterPro" id="IPR017871">
    <property type="entry name" value="ABC_transporter-like_CS"/>
</dbReference>
<evidence type="ECO:0000313" key="6">
    <source>
        <dbReference type="Proteomes" id="UP000198972"/>
    </source>
</evidence>
<dbReference type="OrthoDB" id="9804819at2"/>
<keyword evidence="6" id="KW-1185">Reference proteome</keyword>
<dbReference type="PANTHER" id="PTHR42939">
    <property type="entry name" value="ABC TRANSPORTER ATP-BINDING PROTEIN ALBC-RELATED"/>
    <property type="match status" value="1"/>
</dbReference>
<keyword evidence="2" id="KW-0547">Nucleotide-binding</keyword>
<protein>
    <submittedName>
        <fullName evidence="5">ABC-2 type transport system ATP-binding protein</fullName>
    </submittedName>
</protein>
<evidence type="ECO:0000256" key="1">
    <source>
        <dbReference type="ARBA" id="ARBA00022448"/>
    </source>
</evidence>
<dbReference type="InterPro" id="IPR051782">
    <property type="entry name" value="ABC_Transporter_VariousFunc"/>
</dbReference>
<feature type="domain" description="ABC transporter" evidence="4">
    <location>
        <begin position="9"/>
        <end position="234"/>
    </location>
</feature>
<dbReference type="RefSeq" id="WP_091227966.1">
    <property type="nucleotide sequence ID" value="NZ_FNBG01000006.1"/>
</dbReference>
<dbReference type="CDD" id="cd03230">
    <property type="entry name" value="ABC_DR_subfamily_A"/>
    <property type="match status" value="1"/>
</dbReference>
<reference evidence="5 6" key="1">
    <citation type="submission" date="2016-10" db="EMBL/GenBank/DDBJ databases">
        <authorList>
            <person name="de Groot N.N."/>
        </authorList>
    </citation>
    <scope>NUCLEOTIDE SEQUENCE [LARGE SCALE GENOMIC DNA]</scope>
    <source>
        <strain evidence="5 6">DSM 28129</strain>
    </source>
</reference>
<name>A0A1G7IJJ1_9BACL</name>
<dbReference type="SUPFAM" id="SSF52540">
    <property type="entry name" value="P-loop containing nucleoside triphosphate hydrolases"/>
    <property type="match status" value="1"/>
</dbReference>
<dbReference type="Gene3D" id="3.40.50.300">
    <property type="entry name" value="P-loop containing nucleotide triphosphate hydrolases"/>
    <property type="match status" value="1"/>
</dbReference>
<proteinExistence type="predicted"/>
<dbReference type="InterPro" id="IPR003439">
    <property type="entry name" value="ABC_transporter-like_ATP-bd"/>
</dbReference>
<dbReference type="Pfam" id="PF00005">
    <property type="entry name" value="ABC_tran"/>
    <property type="match status" value="1"/>
</dbReference>
<dbReference type="AlphaFoldDB" id="A0A1G7IJJ1"/>
<keyword evidence="1" id="KW-0813">Transport</keyword>
<organism evidence="5 6">
    <name type="scientific">Fontibacillus panacisegetis</name>
    <dbReference type="NCBI Taxonomy" id="670482"/>
    <lineage>
        <taxon>Bacteria</taxon>
        <taxon>Bacillati</taxon>
        <taxon>Bacillota</taxon>
        <taxon>Bacilli</taxon>
        <taxon>Bacillales</taxon>
        <taxon>Paenibacillaceae</taxon>
        <taxon>Fontibacillus</taxon>
    </lineage>
</organism>
<dbReference type="SMART" id="SM00382">
    <property type="entry name" value="AAA"/>
    <property type="match status" value="1"/>
</dbReference>
<dbReference type="PANTHER" id="PTHR42939:SF1">
    <property type="entry name" value="ABC TRANSPORTER ATP-BINDING PROTEIN ALBC-RELATED"/>
    <property type="match status" value="1"/>
</dbReference>
<dbReference type="PROSITE" id="PS50893">
    <property type="entry name" value="ABC_TRANSPORTER_2"/>
    <property type="match status" value="1"/>
</dbReference>
<dbReference type="GO" id="GO:0016887">
    <property type="term" value="F:ATP hydrolysis activity"/>
    <property type="evidence" value="ECO:0007669"/>
    <property type="project" value="InterPro"/>
</dbReference>
<keyword evidence="3 5" id="KW-0067">ATP-binding</keyword>
<dbReference type="EMBL" id="FNBG01000006">
    <property type="protein sequence ID" value="SDF12775.1"/>
    <property type="molecule type" value="Genomic_DNA"/>
</dbReference>
<accession>A0A1G7IJJ1</accession>
<sequence length="306" mass="34741">MSRAEHVILECHDLTKRYRGTEAVASATVAFERGAIHGLLGANGAGKTTLLHILSGQIYPSSGKCLYEGQPIHENPLAMSQICFVKSDERAWSDYKIKDLMTFCSLLIPTWDQSYAEQLLRLFHLSANKKYKNLSKGMQSLVGIVKGLASRCPVVLFDEPTLGLDADMRETFYDLLIRDYGESQRTIILSTHLIDESAKLFQYLTLLEHGKITSHLETEEFMKQAYYLQGNSSILERLMPDERVLHHERLGSTSIVVWCGQLEEEMSLRQQGVEISPVPLQKLFVYLTRKNKRSHGKEELPHEIVS</sequence>
<evidence type="ECO:0000259" key="4">
    <source>
        <dbReference type="PROSITE" id="PS50893"/>
    </source>
</evidence>
<evidence type="ECO:0000256" key="3">
    <source>
        <dbReference type="ARBA" id="ARBA00022840"/>
    </source>
</evidence>
<evidence type="ECO:0000313" key="5">
    <source>
        <dbReference type="EMBL" id="SDF12775.1"/>
    </source>
</evidence>
<dbReference type="InterPro" id="IPR027417">
    <property type="entry name" value="P-loop_NTPase"/>
</dbReference>